<organism evidence="1 2">
    <name type="scientific">Apiospora marii</name>
    <dbReference type="NCBI Taxonomy" id="335849"/>
    <lineage>
        <taxon>Eukaryota</taxon>
        <taxon>Fungi</taxon>
        <taxon>Dikarya</taxon>
        <taxon>Ascomycota</taxon>
        <taxon>Pezizomycotina</taxon>
        <taxon>Sordariomycetes</taxon>
        <taxon>Xylariomycetidae</taxon>
        <taxon>Amphisphaeriales</taxon>
        <taxon>Apiosporaceae</taxon>
        <taxon>Apiospora</taxon>
    </lineage>
</organism>
<comment type="caution">
    <text evidence="1">The sequence shown here is derived from an EMBL/GenBank/DDBJ whole genome shotgun (WGS) entry which is preliminary data.</text>
</comment>
<dbReference type="EMBL" id="JAQQWI010000007">
    <property type="protein sequence ID" value="KAK8026679.1"/>
    <property type="molecule type" value="Genomic_DNA"/>
</dbReference>
<sequence>MASQLPNEIFFKIFESLCFHCKNPGKFPNADTEDVREDKATLARLCRVSPRFRSMAQPILYHYYATGNCKHFLPRGVAYYEVPGDNDHLLSFATTLTKRPDLAAEVMSMQLVNHPGGHMEYHENENVAALKDLLAWSDSHGALSVSMLNEPLDKWCANTNLPADWKSHAHRWVMSLAMVLAVKVKDVVIAIDDDEDQDHQDHQAFLELGVIDRPPKLLALRTLGTMSWGANPYHLATMRGLLRAAPNLETIFAVDTCDSLWWNQPSPWDFKTYAALPKVKKVVINNLYPRHLGRFLARTSGLEELEYYWQIFPQSFTELYAHICPVKDTLKRLTVSFLPWPACDLGSQPWFWYDFVDAKVRQIESLADFPLLEDVTIDYRSLYREDDVDEADRLTRFLPTGIRRLRIAYVVVGMTEALRELAGATEHTFTKLESVTIGVPKWPDGTPDHVVAMRWMVEPLFRGQGIRFVVVEDNLGPQVHTVLPGATKSGLTLLPWKEEVVEEVVEEEEAAAEGSEGAEGSE</sequence>
<reference evidence="1 2" key="1">
    <citation type="submission" date="2023-01" db="EMBL/GenBank/DDBJ databases">
        <title>Analysis of 21 Apiospora genomes using comparative genomics revels a genus with tremendous synthesis potential of carbohydrate active enzymes and secondary metabolites.</title>
        <authorList>
            <person name="Sorensen T."/>
        </authorList>
    </citation>
    <scope>NUCLEOTIDE SEQUENCE [LARGE SCALE GENOMIC DNA]</scope>
    <source>
        <strain evidence="1 2">CBS 20057</strain>
    </source>
</reference>
<keyword evidence="2" id="KW-1185">Reference proteome</keyword>
<proteinExistence type="predicted"/>
<evidence type="ECO:0000313" key="2">
    <source>
        <dbReference type="Proteomes" id="UP001396898"/>
    </source>
</evidence>
<name>A0ABR1S4D4_9PEZI</name>
<dbReference type="Proteomes" id="UP001396898">
    <property type="component" value="Unassembled WGS sequence"/>
</dbReference>
<evidence type="ECO:0008006" key="3">
    <source>
        <dbReference type="Google" id="ProtNLM"/>
    </source>
</evidence>
<gene>
    <name evidence="1" type="ORF">PG991_003735</name>
</gene>
<evidence type="ECO:0000313" key="1">
    <source>
        <dbReference type="EMBL" id="KAK8026679.1"/>
    </source>
</evidence>
<protein>
    <recommendedName>
        <fullName evidence="3">F-box domain-containing protein</fullName>
    </recommendedName>
</protein>
<accession>A0ABR1S4D4</accession>